<gene>
    <name evidence="2" type="ORF">PsYK624_096000</name>
</gene>
<dbReference type="EMBL" id="BPQB01000032">
    <property type="protein sequence ID" value="GJE93441.1"/>
    <property type="molecule type" value="Genomic_DNA"/>
</dbReference>
<dbReference type="InterPro" id="IPR006966">
    <property type="entry name" value="Peroxin-3"/>
</dbReference>
<dbReference type="PANTHER" id="PTHR28080:SF1">
    <property type="entry name" value="PEROXISOMAL BIOGENESIS FACTOR 3"/>
    <property type="match status" value="1"/>
</dbReference>
<feature type="compositionally biased region" description="Polar residues" evidence="1">
    <location>
        <begin position="158"/>
        <end position="167"/>
    </location>
</feature>
<dbReference type="GO" id="GO:0005778">
    <property type="term" value="C:peroxisomal membrane"/>
    <property type="evidence" value="ECO:0007669"/>
    <property type="project" value="InterPro"/>
</dbReference>
<evidence type="ECO:0000313" key="3">
    <source>
        <dbReference type="Proteomes" id="UP000703269"/>
    </source>
</evidence>
<feature type="compositionally biased region" description="Polar residues" evidence="1">
    <location>
        <begin position="131"/>
        <end position="144"/>
    </location>
</feature>
<dbReference type="Proteomes" id="UP000703269">
    <property type="component" value="Unassembled WGS sequence"/>
</dbReference>
<keyword evidence="3" id="KW-1185">Reference proteome</keyword>
<feature type="compositionally biased region" description="Polar residues" evidence="1">
    <location>
        <begin position="175"/>
        <end position="193"/>
    </location>
</feature>
<evidence type="ECO:0000256" key="1">
    <source>
        <dbReference type="SAM" id="MobiDB-lite"/>
    </source>
</evidence>
<dbReference type="GO" id="GO:0045046">
    <property type="term" value="P:protein import into peroxisome membrane"/>
    <property type="evidence" value="ECO:0007669"/>
    <property type="project" value="TreeGrafter"/>
</dbReference>
<comment type="caution">
    <text evidence="2">The sequence shown here is derived from an EMBL/GenBank/DDBJ whole genome shotgun (WGS) entry which is preliminary data.</text>
</comment>
<dbReference type="PANTHER" id="PTHR28080">
    <property type="entry name" value="PEROXISOMAL BIOGENESIS FACTOR 3"/>
    <property type="match status" value="1"/>
</dbReference>
<dbReference type="GO" id="GO:0030674">
    <property type="term" value="F:protein-macromolecule adaptor activity"/>
    <property type="evidence" value="ECO:0007669"/>
    <property type="project" value="TreeGrafter"/>
</dbReference>
<feature type="compositionally biased region" description="Low complexity" evidence="1">
    <location>
        <begin position="145"/>
        <end position="157"/>
    </location>
</feature>
<feature type="compositionally biased region" description="Low complexity" evidence="1">
    <location>
        <begin position="107"/>
        <end position="126"/>
    </location>
</feature>
<reference evidence="2 3" key="1">
    <citation type="submission" date="2021-08" db="EMBL/GenBank/DDBJ databases">
        <title>Draft Genome Sequence of Phanerochaete sordida strain YK-624.</title>
        <authorList>
            <person name="Mori T."/>
            <person name="Dohra H."/>
            <person name="Suzuki T."/>
            <person name="Kawagishi H."/>
            <person name="Hirai H."/>
        </authorList>
    </citation>
    <scope>NUCLEOTIDE SEQUENCE [LARGE SCALE GENOMIC DNA]</scope>
    <source>
        <strain evidence="2 3">YK-624</strain>
    </source>
</reference>
<proteinExistence type="predicted"/>
<dbReference type="AlphaFoldDB" id="A0A9P3GEH7"/>
<accession>A0A9P3GEH7</accession>
<name>A0A9P3GEH7_9APHY</name>
<protein>
    <submittedName>
        <fullName evidence="2">Peroxin-3 domain-containing protein</fullName>
    </submittedName>
</protein>
<sequence length="539" mass="60132">MLTSVTTYFRDRRDSIQRNAYVAGGVYVAWKHLAARIKELRDAQVIQKLAEDSIYRRFTQNEQDIQFTIMTMLPTLHEQILEGMDVEAITAELQEMVRRKHAVEAVEAAPAEQASPELSTSSTSPTDARSENGSVSVISSVQDDASTASGLGASTTSWVDNMSTGQASHAHDPSGSGSQRNSSPESSHIGTDMSESFISNSSVSYGDVAIAHEEQPAPQTFTRSKAELWKEVKMLTLTRTLTTLYSMTLLSMLIHIQLNIISRRKYVYHVIESANNERLRENRRDRGSLLNLLSGAGIDDAYNEQDILSYSDLEDEQKRKFLTVSWWLLHVGWKDIGERVRRAVEEVFEDVGLKQKLSASELHRLLRDVRRRVEFEITFEGTERQTNFASTLLPPTDETMRHALLGGGIHPRSALMPDNTFEALLAETRAHIASGSFACVLSACLDRATDVLLTGVEQNIFGNPSPDAPTGAWEDPNAALGQEPRVRLANMLPPLARWCRVALEASPNELIDGIGALHEMHAFNAVVYTNYEDRFQPWQ</sequence>
<organism evidence="2 3">
    <name type="scientific">Phanerochaete sordida</name>
    <dbReference type="NCBI Taxonomy" id="48140"/>
    <lineage>
        <taxon>Eukaryota</taxon>
        <taxon>Fungi</taxon>
        <taxon>Dikarya</taxon>
        <taxon>Basidiomycota</taxon>
        <taxon>Agaricomycotina</taxon>
        <taxon>Agaricomycetes</taxon>
        <taxon>Polyporales</taxon>
        <taxon>Phanerochaetaceae</taxon>
        <taxon>Phanerochaete</taxon>
    </lineage>
</organism>
<dbReference type="OrthoDB" id="45930at2759"/>
<feature type="region of interest" description="Disordered" evidence="1">
    <location>
        <begin position="107"/>
        <end position="193"/>
    </location>
</feature>
<dbReference type="Pfam" id="PF04882">
    <property type="entry name" value="Peroxin-3"/>
    <property type="match status" value="1"/>
</dbReference>
<evidence type="ECO:0000313" key="2">
    <source>
        <dbReference type="EMBL" id="GJE93441.1"/>
    </source>
</evidence>